<dbReference type="InterPro" id="IPR046036">
    <property type="entry name" value="DUF5994"/>
</dbReference>
<sequence>MTATISRSPTLEDRLLPSPPTSSPLRLSLAPVGPAPALLDGAWWPRSRDLGAELPILTAVLDPLWGRITRVTVNPTHWPVIPRKVPVAGHVVNVGWFLPEQDPHELLLLSYHVGRWNLLVVPPETSPVQAAWLMAAASDPRGTSTASRLMEEAAGLRTVAETDLAVAAVWDSEGGHEARDPSVRPGIRTVTAEGGDPVAAPPSPPNRPMER</sequence>
<dbReference type="STRING" id="1943.AQJ64_40590"/>
<feature type="region of interest" description="Disordered" evidence="1">
    <location>
        <begin position="1"/>
        <end position="26"/>
    </location>
</feature>
<proteinExistence type="predicted"/>
<dbReference type="OrthoDB" id="3785441at2"/>
<evidence type="ECO:0000256" key="1">
    <source>
        <dbReference type="SAM" id="MobiDB-lite"/>
    </source>
</evidence>
<dbReference type="AlphaFoldDB" id="A0A101SLK5"/>
<feature type="compositionally biased region" description="Basic and acidic residues" evidence="1">
    <location>
        <begin position="173"/>
        <end position="182"/>
    </location>
</feature>
<name>A0A101SLK5_9ACTN</name>
<gene>
    <name evidence="2" type="ORF">AQJ64_40590</name>
</gene>
<feature type="compositionally biased region" description="Pro residues" evidence="1">
    <location>
        <begin position="199"/>
        <end position="211"/>
    </location>
</feature>
<organism evidence="2 3">
    <name type="scientific">Streptomyces griseoruber</name>
    <dbReference type="NCBI Taxonomy" id="1943"/>
    <lineage>
        <taxon>Bacteria</taxon>
        <taxon>Bacillati</taxon>
        <taxon>Actinomycetota</taxon>
        <taxon>Actinomycetes</taxon>
        <taxon>Kitasatosporales</taxon>
        <taxon>Streptomycetaceae</taxon>
        <taxon>Streptomyces</taxon>
    </lineage>
</organism>
<evidence type="ECO:0000313" key="2">
    <source>
        <dbReference type="EMBL" id="KUN75968.1"/>
    </source>
</evidence>
<dbReference type="EMBL" id="LMWW01000072">
    <property type="protein sequence ID" value="KUN75968.1"/>
    <property type="molecule type" value="Genomic_DNA"/>
</dbReference>
<dbReference type="Pfam" id="PF19457">
    <property type="entry name" value="DUF5994"/>
    <property type="match status" value="1"/>
</dbReference>
<keyword evidence="3" id="KW-1185">Reference proteome</keyword>
<feature type="region of interest" description="Disordered" evidence="1">
    <location>
        <begin position="171"/>
        <end position="211"/>
    </location>
</feature>
<evidence type="ECO:0000313" key="3">
    <source>
        <dbReference type="Proteomes" id="UP000052982"/>
    </source>
</evidence>
<dbReference type="RefSeq" id="WP_055636380.1">
    <property type="nucleotide sequence ID" value="NZ_JBIRTR010000003.1"/>
</dbReference>
<protein>
    <submittedName>
        <fullName evidence="2">Uncharacterized protein</fullName>
    </submittedName>
</protein>
<accession>A0A101SLK5</accession>
<reference evidence="2 3" key="1">
    <citation type="submission" date="2015-10" db="EMBL/GenBank/DDBJ databases">
        <title>Draft genome sequence of Streptomyces griseoruber DSM 40281, type strain for the species Streptomyces griseoruber.</title>
        <authorList>
            <person name="Ruckert C."/>
            <person name="Winkler A."/>
            <person name="Kalinowski J."/>
            <person name="Kampfer P."/>
            <person name="Glaeser S."/>
        </authorList>
    </citation>
    <scope>NUCLEOTIDE SEQUENCE [LARGE SCALE GENOMIC DNA]</scope>
    <source>
        <strain evidence="2 3">DSM 40281</strain>
    </source>
</reference>
<comment type="caution">
    <text evidence="2">The sequence shown here is derived from an EMBL/GenBank/DDBJ whole genome shotgun (WGS) entry which is preliminary data.</text>
</comment>
<dbReference type="Proteomes" id="UP000052982">
    <property type="component" value="Unassembled WGS sequence"/>
</dbReference>